<sequence length="56" mass="6386">MKRIFYFPGIGQTKDGAGRLPAAMPPNKDVTNRLSRREVSFPKWVKSAMAVCKREF</sequence>
<dbReference type="AlphaFoldDB" id="A0A7W6NLJ6"/>
<reference evidence="1 2" key="1">
    <citation type="submission" date="2020-08" db="EMBL/GenBank/DDBJ databases">
        <title>Genomic Encyclopedia of Type Strains, Phase IV (KMG-IV): sequencing the most valuable type-strain genomes for metagenomic binning, comparative biology and taxonomic classification.</title>
        <authorList>
            <person name="Goeker M."/>
        </authorList>
    </citation>
    <scope>NUCLEOTIDE SEQUENCE [LARGE SCALE GENOMIC DNA]</scope>
    <source>
        <strain evidence="1 2">DSM 29853</strain>
    </source>
</reference>
<proteinExistence type="predicted"/>
<dbReference type="RefSeq" id="WP_183366941.1">
    <property type="nucleotide sequence ID" value="NZ_JACIEZ010000005.1"/>
</dbReference>
<organism evidence="1 2">
    <name type="scientific">Gellertiella hungarica</name>
    <dbReference type="NCBI Taxonomy" id="1572859"/>
    <lineage>
        <taxon>Bacteria</taxon>
        <taxon>Pseudomonadati</taxon>
        <taxon>Pseudomonadota</taxon>
        <taxon>Alphaproteobacteria</taxon>
        <taxon>Hyphomicrobiales</taxon>
        <taxon>Rhizobiaceae</taxon>
        <taxon>Gellertiella</taxon>
    </lineage>
</organism>
<dbReference type="EMBL" id="JACIEZ010000005">
    <property type="protein sequence ID" value="MBB4065649.1"/>
    <property type="molecule type" value="Genomic_DNA"/>
</dbReference>
<comment type="caution">
    <text evidence="1">The sequence shown here is derived from an EMBL/GenBank/DDBJ whole genome shotgun (WGS) entry which is preliminary data.</text>
</comment>
<dbReference type="Proteomes" id="UP000528286">
    <property type="component" value="Unassembled WGS sequence"/>
</dbReference>
<keyword evidence="2" id="KW-1185">Reference proteome</keyword>
<name>A0A7W6NLJ6_9HYPH</name>
<evidence type="ECO:0000313" key="2">
    <source>
        <dbReference type="Proteomes" id="UP000528286"/>
    </source>
</evidence>
<accession>A0A7W6NLJ6</accession>
<evidence type="ECO:0000313" key="1">
    <source>
        <dbReference type="EMBL" id="MBB4065649.1"/>
    </source>
</evidence>
<protein>
    <submittedName>
        <fullName evidence="1">Uncharacterized protein</fullName>
    </submittedName>
</protein>
<gene>
    <name evidence="1" type="ORF">GGR23_002856</name>
</gene>